<protein>
    <submittedName>
        <fullName evidence="8">Recombinase</fullName>
    </submittedName>
</protein>
<dbReference type="PROSITE" id="PS00397">
    <property type="entry name" value="RECOMBINASES_1"/>
    <property type="match status" value="1"/>
</dbReference>
<dbReference type="PROSITE" id="PS51737">
    <property type="entry name" value="RECOMBINASE_DNA_BIND"/>
    <property type="match status" value="1"/>
</dbReference>
<dbReference type="GO" id="GO:0000150">
    <property type="term" value="F:DNA strand exchange activity"/>
    <property type="evidence" value="ECO:0007669"/>
    <property type="project" value="InterPro"/>
</dbReference>
<dbReference type="Gene3D" id="3.40.50.1390">
    <property type="entry name" value="Resolvase, N-terminal catalytic domain"/>
    <property type="match status" value="1"/>
</dbReference>
<gene>
    <name evidence="8" type="ORF">SAMN04489864_1096</name>
</gene>
<evidence type="ECO:0000256" key="3">
    <source>
        <dbReference type="ARBA" id="ARBA00023172"/>
    </source>
</evidence>
<keyword evidence="3" id="KW-0233">DNA recombination</keyword>
<organism evidence="8 9">
    <name type="scientific">Pedobacter insulae</name>
    <dbReference type="NCBI Taxonomy" id="414048"/>
    <lineage>
        <taxon>Bacteria</taxon>
        <taxon>Pseudomonadati</taxon>
        <taxon>Bacteroidota</taxon>
        <taxon>Sphingobacteriia</taxon>
        <taxon>Sphingobacteriales</taxon>
        <taxon>Sphingobacteriaceae</taxon>
        <taxon>Pedobacter</taxon>
    </lineage>
</organism>
<evidence type="ECO:0000256" key="1">
    <source>
        <dbReference type="ARBA" id="ARBA00022908"/>
    </source>
</evidence>
<dbReference type="RefSeq" id="WP_090995759.1">
    <property type="nucleotide sequence ID" value="NZ_FOPP01000009.1"/>
</dbReference>
<proteinExistence type="predicted"/>
<dbReference type="InterPro" id="IPR050639">
    <property type="entry name" value="SSR_resolvase"/>
</dbReference>
<dbReference type="InterPro" id="IPR038109">
    <property type="entry name" value="DNA_bind_recomb_sf"/>
</dbReference>
<dbReference type="Gene3D" id="3.90.1750.20">
    <property type="entry name" value="Putative Large Serine Recombinase, Chain B, Domain 2"/>
    <property type="match status" value="1"/>
</dbReference>
<keyword evidence="9" id="KW-1185">Reference proteome</keyword>
<dbReference type="InterPro" id="IPR006119">
    <property type="entry name" value="Resolv_N"/>
</dbReference>
<evidence type="ECO:0000256" key="4">
    <source>
        <dbReference type="PIRSR" id="PIRSR606118-50"/>
    </source>
</evidence>
<evidence type="ECO:0000256" key="5">
    <source>
        <dbReference type="PROSITE-ProRule" id="PRU10137"/>
    </source>
</evidence>
<feature type="domain" description="Resolvase/invertase-type recombinase catalytic" evidence="6">
    <location>
        <begin position="3"/>
        <end position="151"/>
    </location>
</feature>
<dbReference type="PANTHER" id="PTHR30461:SF23">
    <property type="entry name" value="DNA RECOMBINASE-RELATED"/>
    <property type="match status" value="1"/>
</dbReference>
<evidence type="ECO:0000256" key="2">
    <source>
        <dbReference type="ARBA" id="ARBA00023125"/>
    </source>
</evidence>
<evidence type="ECO:0000313" key="8">
    <source>
        <dbReference type="EMBL" id="SFH33046.1"/>
    </source>
</evidence>
<dbReference type="EMBL" id="FOPP01000009">
    <property type="protein sequence ID" value="SFH33046.1"/>
    <property type="molecule type" value="Genomic_DNA"/>
</dbReference>
<feature type="active site" description="O-(5'-phospho-DNA)-serine intermediate" evidence="4 5">
    <location>
        <position position="11"/>
    </location>
</feature>
<dbReference type="InterPro" id="IPR006118">
    <property type="entry name" value="Recombinase_CS"/>
</dbReference>
<dbReference type="PROSITE" id="PS51736">
    <property type="entry name" value="RECOMBINASES_3"/>
    <property type="match status" value="1"/>
</dbReference>
<feature type="domain" description="Recombinase" evidence="7">
    <location>
        <begin position="158"/>
        <end position="268"/>
    </location>
</feature>
<evidence type="ECO:0000259" key="7">
    <source>
        <dbReference type="PROSITE" id="PS51737"/>
    </source>
</evidence>
<dbReference type="STRING" id="414048.SAMN04489864_1096"/>
<dbReference type="GO" id="GO:0015074">
    <property type="term" value="P:DNA integration"/>
    <property type="evidence" value="ECO:0007669"/>
    <property type="project" value="UniProtKB-KW"/>
</dbReference>
<sequence>MKTADLYIRVSTDEQADKGYSQRDQEERLRKYCDINCIAINKVIFEDHSAKTFNRPEWIKLLADIKRYKGKRSLILFTKWDRFSRNTGDAYGMIAILRKYGVEPQAVEQPLDLSVPENKMMLAFYLAAPEVENDRRALNTFNGMRRAKKEGRWMSTAPLGYRNFITADGKKYIAPHEPQAGLMKWVFKEIVKNNYGADQIRKMANQKGLRCPRMNFWRLIRNPVYCGKITIPQHKDEDLAIVDGQHEALITETLFYDVQDVLEGRKRKKALKEVSLDHLPLRGLIHCPQCHRMLTGSKSKGKYKHYYYYHCISECGTRFNALDANDLFLRQLKEVTVKPAATELLKLVITKVYKSRTQNDLTDKKAILVDIESLNAKVSKARELLLSSDIDPSDYRAIKADCEDKIRRLEAKMARVSAQPLVRMGIEKLVNKVLKELSKLDELYINANVADKRRIICCLYPNKLQFDGEIYRTPKSNTVVDLILLINSKLDENKKGKDVLFEPLSLIVARRGIEHSS</sequence>
<dbReference type="InterPro" id="IPR036162">
    <property type="entry name" value="Resolvase-like_N_sf"/>
</dbReference>
<dbReference type="GO" id="GO:0003677">
    <property type="term" value="F:DNA binding"/>
    <property type="evidence" value="ECO:0007669"/>
    <property type="project" value="UniProtKB-KW"/>
</dbReference>
<dbReference type="InterPro" id="IPR011109">
    <property type="entry name" value="DNA_bind_recombinase_dom"/>
</dbReference>
<keyword evidence="1" id="KW-0229">DNA integration</keyword>
<reference evidence="8 9" key="1">
    <citation type="submission" date="2016-10" db="EMBL/GenBank/DDBJ databases">
        <authorList>
            <person name="de Groot N.N."/>
        </authorList>
    </citation>
    <scope>NUCLEOTIDE SEQUENCE [LARGE SCALE GENOMIC DNA]</scope>
    <source>
        <strain evidence="8 9">DSM 18684</strain>
    </source>
</reference>
<dbReference type="SMART" id="SM00857">
    <property type="entry name" value="Resolvase"/>
    <property type="match status" value="1"/>
</dbReference>
<dbReference type="AlphaFoldDB" id="A0A1I2Z6C2"/>
<dbReference type="Pfam" id="PF07508">
    <property type="entry name" value="Recombinase"/>
    <property type="match status" value="1"/>
</dbReference>
<dbReference type="Pfam" id="PF00239">
    <property type="entry name" value="Resolvase"/>
    <property type="match status" value="1"/>
</dbReference>
<name>A0A1I2Z6C2_9SPHI</name>
<dbReference type="Pfam" id="PF13408">
    <property type="entry name" value="Zn_ribbon_recom"/>
    <property type="match status" value="1"/>
</dbReference>
<dbReference type="SUPFAM" id="SSF53041">
    <property type="entry name" value="Resolvase-like"/>
    <property type="match status" value="1"/>
</dbReference>
<evidence type="ECO:0000259" key="6">
    <source>
        <dbReference type="PROSITE" id="PS51736"/>
    </source>
</evidence>
<dbReference type="CDD" id="cd00338">
    <property type="entry name" value="Ser_Recombinase"/>
    <property type="match status" value="1"/>
</dbReference>
<accession>A0A1I2Z6C2</accession>
<dbReference type="OrthoDB" id="9815006at2"/>
<keyword evidence="2" id="KW-0238">DNA-binding</keyword>
<dbReference type="Proteomes" id="UP000199666">
    <property type="component" value="Unassembled WGS sequence"/>
</dbReference>
<dbReference type="InterPro" id="IPR025827">
    <property type="entry name" value="Zn_ribbon_recom_dom"/>
</dbReference>
<evidence type="ECO:0000313" key="9">
    <source>
        <dbReference type="Proteomes" id="UP000199666"/>
    </source>
</evidence>
<dbReference type="PANTHER" id="PTHR30461">
    <property type="entry name" value="DNA-INVERTASE FROM LAMBDOID PROPHAGE"/>
    <property type="match status" value="1"/>
</dbReference>